<accession>A0A0G0PY80</accession>
<keyword evidence="1" id="KW-1133">Transmembrane helix</keyword>
<feature type="transmembrane region" description="Helical" evidence="1">
    <location>
        <begin position="106"/>
        <end position="123"/>
    </location>
</feature>
<name>A0A0G0PY80_9BACT</name>
<feature type="transmembrane region" description="Helical" evidence="1">
    <location>
        <begin position="76"/>
        <end position="94"/>
    </location>
</feature>
<keyword evidence="1" id="KW-0812">Transmembrane</keyword>
<feature type="transmembrane region" description="Helical" evidence="1">
    <location>
        <begin position="154"/>
        <end position="185"/>
    </location>
</feature>
<evidence type="ECO:0008006" key="4">
    <source>
        <dbReference type="Google" id="ProtNLM"/>
    </source>
</evidence>
<comment type="caution">
    <text evidence="2">The sequence shown here is derived from an EMBL/GenBank/DDBJ whole genome shotgun (WGS) entry which is preliminary data.</text>
</comment>
<keyword evidence="1" id="KW-0472">Membrane</keyword>
<evidence type="ECO:0000313" key="3">
    <source>
        <dbReference type="Proteomes" id="UP000034793"/>
    </source>
</evidence>
<dbReference type="AlphaFoldDB" id="A0A0G0PY80"/>
<feature type="transmembrane region" description="Helical" evidence="1">
    <location>
        <begin position="130"/>
        <end position="148"/>
    </location>
</feature>
<feature type="transmembrane region" description="Helical" evidence="1">
    <location>
        <begin position="250"/>
        <end position="268"/>
    </location>
</feature>
<dbReference type="EMBL" id="LBXL01000014">
    <property type="protein sequence ID" value="KKR30066.1"/>
    <property type="molecule type" value="Genomic_DNA"/>
</dbReference>
<feature type="transmembrane region" description="Helical" evidence="1">
    <location>
        <begin position="197"/>
        <end position="215"/>
    </location>
</feature>
<dbReference type="Proteomes" id="UP000034793">
    <property type="component" value="Unassembled WGS sequence"/>
</dbReference>
<reference evidence="2 3" key="1">
    <citation type="journal article" date="2015" name="Nature">
        <title>rRNA introns, odd ribosomes, and small enigmatic genomes across a large radiation of phyla.</title>
        <authorList>
            <person name="Brown C.T."/>
            <person name="Hug L.A."/>
            <person name="Thomas B.C."/>
            <person name="Sharon I."/>
            <person name="Castelle C.J."/>
            <person name="Singh A."/>
            <person name="Wilkins M.J."/>
            <person name="Williams K.H."/>
            <person name="Banfield J.F."/>
        </authorList>
    </citation>
    <scope>NUCLEOTIDE SEQUENCE [LARGE SCALE GENOMIC DNA]</scope>
</reference>
<sequence>MRFNSYLPFIILLVFFFVNLFVSINNPTHFEYDESVVYEISKLPVSDLIDTVQAEPPPFGFYILVKVLAGFGKNNLRLLLTFLGTLLTFASLVIAHKNNLLGKYKFTLGISLFLGTSGFMGILATLKQDVVSFPLLLIVFFLALSVILNKRLSVPALICIHLSVTLVLAFGYIAYLEAMLLLLIFTLYFKEKPLTKLLFGFQILIFSIYLIFYGGNQLILNLQRFVWLGEFQNSFIKSTSNFLVGLDPSYVWTDIVLFIFFIFIFKAFSNLSKIERKEVSFGVVGIFFNNFIGSIP</sequence>
<proteinExistence type="predicted"/>
<organism evidence="2 3">
    <name type="scientific">Candidatus Woesebacteria bacterium GW2011_GWA1_39_8</name>
    <dbReference type="NCBI Taxonomy" id="1618552"/>
    <lineage>
        <taxon>Bacteria</taxon>
        <taxon>Candidatus Woeseibacteriota</taxon>
    </lineage>
</organism>
<gene>
    <name evidence="2" type="ORF">UT61_C0014G0003</name>
</gene>
<evidence type="ECO:0000313" key="2">
    <source>
        <dbReference type="EMBL" id="KKR30066.1"/>
    </source>
</evidence>
<evidence type="ECO:0000256" key="1">
    <source>
        <dbReference type="SAM" id="Phobius"/>
    </source>
</evidence>
<protein>
    <recommendedName>
        <fullName evidence="4">Glycosyltransferase RgtA/B/C/D-like domain-containing protein</fullName>
    </recommendedName>
</protein>
<feature type="transmembrane region" description="Helical" evidence="1">
    <location>
        <begin position="6"/>
        <end position="24"/>
    </location>
</feature>